<protein>
    <submittedName>
        <fullName evidence="1">Uncharacterized protein</fullName>
    </submittedName>
</protein>
<evidence type="ECO:0000313" key="1">
    <source>
        <dbReference type="EMBL" id="MCA9757565.1"/>
    </source>
</evidence>
<dbReference type="Gene3D" id="3.30.70.3400">
    <property type="match status" value="1"/>
</dbReference>
<dbReference type="Proteomes" id="UP000739538">
    <property type="component" value="Unassembled WGS sequence"/>
</dbReference>
<evidence type="ECO:0000313" key="2">
    <source>
        <dbReference type="Proteomes" id="UP000739538"/>
    </source>
</evidence>
<dbReference type="Gene3D" id="3.30.1360.200">
    <property type="match status" value="1"/>
</dbReference>
<reference evidence="1" key="1">
    <citation type="submission" date="2020-04" db="EMBL/GenBank/DDBJ databases">
        <authorList>
            <person name="Zhang T."/>
        </authorList>
    </citation>
    <scope>NUCLEOTIDE SEQUENCE</scope>
    <source>
        <strain evidence="1">HKST-UBA02</strain>
    </source>
</reference>
<gene>
    <name evidence="1" type="ORF">KDA27_17300</name>
</gene>
<reference evidence="1" key="2">
    <citation type="journal article" date="2021" name="Microbiome">
        <title>Successional dynamics and alternative stable states in a saline activated sludge microbial community over 9 years.</title>
        <authorList>
            <person name="Wang Y."/>
            <person name="Ye J."/>
            <person name="Ju F."/>
            <person name="Liu L."/>
            <person name="Boyd J.A."/>
            <person name="Deng Y."/>
            <person name="Parks D.H."/>
            <person name="Jiang X."/>
            <person name="Yin X."/>
            <person name="Woodcroft B.J."/>
            <person name="Tyson G.W."/>
            <person name="Hugenholtz P."/>
            <person name="Polz M.F."/>
            <person name="Zhang T."/>
        </authorList>
    </citation>
    <scope>NUCLEOTIDE SEQUENCE</scope>
    <source>
        <strain evidence="1">HKST-UBA02</strain>
    </source>
</reference>
<accession>A0A956SEG9</accession>
<dbReference type="EMBL" id="JAGQHS010000106">
    <property type="protein sequence ID" value="MCA9757565.1"/>
    <property type="molecule type" value="Genomic_DNA"/>
</dbReference>
<comment type="caution">
    <text evidence="1">The sequence shown here is derived from an EMBL/GenBank/DDBJ whole genome shotgun (WGS) entry which is preliminary data.</text>
</comment>
<proteinExistence type="predicted"/>
<dbReference type="AlphaFoldDB" id="A0A956SEG9"/>
<sequence length="574" mass="63966">MSWNRLFSRVALPMTALVVSVVLAVPVMSKAEPASSDTVTLAHEWRLEPRSGAECGDMQQIARIIEARLDDWGTVNTVVSSKEGITVKFPAQEAGKLEQLRIVLTSRGGASIHEMVEPTSNDRPDGSYYSETAGSIEDGGPFLVRKAPLFAPTPTSGARIVDHGTGVMVEIPLSREDRARFASLTEERVGEQVCIVVDEHFWSTPVIMARVFGDLVIQTEPSIFPVEVLAALVSAPSFEPCLEIAEETIIEETHTPEAEATIRAPHLDPAAVELYERGLDDILSLQPNPPRKARLQMSATDPLYGQADAEFLFKYPDSQCVRMTSSYLKFYENLRSQGVFTNAPPIDILDDLMRRREGSRVEWVKRVGRHVLGYADLGPGSIGSIAAITQTLDGDLEAIRKGRGVDLIHERYSDREVLRIKGIEDGPFEQQEMRVVWVAGSDWPDSLNLLTSETDTRAFVKWTEREGSHLISRSKGSVGIHGDKDRQEFEIEFQYRRIEGHWIAVEIMARIAGEELSFKVNQTDFDPSLDDEIWEDRIEYVDRETVATMVSQAPRSLLTPVPAGPAPDRDEQVR</sequence>
<name>A0A956SEG9_UNCEI</name>
<organism evidence="1 2">
    <name type="scientific">Eiseniibacteriota bacterium</name>
    <dbReference type="NCBI Taxonomy" id="2212470"/>
    <lineage>
        <taxon>Bacteria</taxon>
        <taxon>Candidatus Eiseniibacteriota</taxon>
    </lineage>
</organism>